<organism evidence="1 2">
    <name type="scientific">Marinobacter albus</name>
    <dbReference type="NCBI Taxonomy" id="3030833"/>
    <lineage>
        <taxon>Bacteria</taxon>
        <taxon>Pseudomonadati</taxon>
        <taxon>Pseudomonadota</taxon>
        <taxon>Gammaproteobacteria</taxon>
        <taxon>Pseudomonadales</taxon>
        <taxon>Marinobacteraceae</taxon>
        <taxon>Marinobacter</taxon>
    </lineage>
</organism>
<evidence type="ECO:0000313" key="1">
    <source>
        <dbReference type="EMBL" id="MDK9557714.1"/>
    </source>
</evidence>
<dbReference type="Pfam" id="PF14559">
    <property type="entry name" value="TPR_19"/>
    <property type="match status" value="1"/>
</dbReference>
<evidence type="ECO:0000313" key="2">
    <source>
        <dbReference type="Proteomes" id="UP001223547"/>
    </source>
</evidence>
<gene>
    <name evidence="1" type="ORF">QQF73_08775</name>
</gene>
<dbReference type="PROSITE" id="PS51257">
    <property type="entry name" value="PROKAR_LIPOPROTEIN"/>
    <property type="match status" value="1"/>
</dbReference>
<dbReference type="RefSeq" id="WP_219865833.1">
    <property type="nucleotide sequence ID" value="NZ_JASSQD010000001.1"/>
</dbReference>
<sequence>MMMLDRDIIRRACLVAGFVTFTGCSAPAVQERDPVSASPEMALDFARQGKQAYEQGRKRAAEQAWRHAVELNPEDPVAINNLALLLQEEKRFAEAVTLLERGLDYSPDVAQLHYNLAVIAELYLLDLEKALTHYQRYREISGAEDKTVAGWIADLQRRLD</sequence>
<keyword evidence="2" id="KW-1185">Reference proteome</keyword>
<reference evidence="1 2" key="1">
    <citation type="submission" date="2023-05" db="EMBL/GenBank/DDBJ databases">
        <title>Marinobacter albus sp. nov., a marine bacterium isolated from sand in a coastal intertidal zone of huludao.</title>
        <authorList>
            <person name="Deng T."/>
        </authorList>
    </citation>
    <scope>NUCLEOTIDE SEQUENCE [LARGE SCALE GENOMIC DNA]</scope>
    <source>
        <strain evidence="1 2">M216</strain>
    </source>
</reference>
<comment type="caution">
    <text evidence="1">The sequence shown here is derived from an EMBL/GenBank/DDBJ whole genome shotgun (WGS) entry which is preliminary data.</text>
</comment>
<accession>A0ABT7HBG5</accession>
<dbReference type="SMART" id="SM00028">
    <property type="entry name" value="TPR"/>
    <property type="match status" value="2"/>
</dbReference>
<dbReference type="Gene3D" id="1.25.40.10">
    <property type="entry name" value="Tetratricopeptide repeat domain"/>
    <property type="match status" value="1"/>
</dbReference>
<name>A0ABT7HBG5_9GAMM</name>
<dbReference type="SUPFAM" id="SSF48452">
    <property type="entry name" value="TPR-like"/>
    <property type="match status" value="1"/>
</dbReference>
<proteinExistence type="predicted"/>
<dbReference type="InterPro" id="IPR011990">
    <property type="entry name" value="TPR-like_helical_dom_sf"/>
</dbReference>
<protein>
    <submittedName>
        <fullName evidence="1">Tetratricopeptide repeat protein</fullName>
    </submittedName>
</protein>
<dbReference type="Proteomes" id="UP001223547">
    <property type="component" value="Unassembled WGS sequence"/>
</dbReference>
<dbReference type="InterPro" id="IPR019734">
    <property type="entry name" value="TPR_rpt"/>
</dbReference>
<dbReference type="EMBL" id="JASSQD010000001">
    <property type="protein sequence ID" value="MDK9557714.1"/>
    <property type="molecule type" value="Genomic_DNA"/>
</dbReference>